<keyword evidence="4" id="KW-1185">Reference proteome</keyword>
<feature type="region of interest" description="Disordered" evidence="1">
    <location>
        <begin position="31"/>
        <end position="58"/>
    </location>
</feature>
<feature type="region of interest" description="Disordered" evidence="1">
    <location>
        <begin position="173"/>
        <end position="192"/>
    </location>
</feature>
<evidence type="ECO:0000256" key="1">
    <source>
        <dbReference type="SAM" id="MobiDB-lite"/>
    </source>
</evidence>
<feature type="transmembrane region" description="Helical" evidence="2">
    <location>
        <begin position="134"/>
        <end position="163"/>
    </location>
</feature>
<name>A0A250XFB4_9CHLO</name>
<evidence type="ECO:0000313" key="3">
    <source>
        <dbReference type="EMBL" id="GAX81592.1"/>
    </source>
</evidence>
<evidence type="ECO:0000313" key="4">
    <source>
        <dbReference type="Proteomes" id="UP000232323"/>
    </source>
</evidence>
<reference evidence="3 4" key="1">
    <citation type="submission" date="2017-08" db="EMBL/GenBank/DDBJ databases">
        <title>Acidophilic green algal genome provides insights into adaptation to an acidic environment.</title>
        <authorList>
            <person name="Hirooka S."/>
            <person name="Hirose Y."/>
            <person name="Kanesaki Y."/>
            <person name="Higuchi S."/>
            <person name="Fujiwara T."/>
            <person name="Onuma R."/>
            <person name="Era A."/>
            <person name="Ohbayashi R."/>
            <person name="Uzuka A."/>
            <person name="Nozaki H."/>
            <person name="Yoshikawa H."/>
            <person name="Miyagishima S.Y."/>
        </authorList>
    </citation>
    <scope>NUCLEOTIDE SEQUENCE [LARGE SCALE GENOMIC DNA]</scope>
    <source>
        <strain evidence="3 4">NIES-2499</strain>
    </source>
</reference>
<dbReference type="EMBL" id="BEGY01000067">
    <property type="protein sequence ID" value="GAX81592.1"/>
    <property type="molecule type" value="Genomic_DNA"/>
</dbReference>
<accession>A0A250XFB4</accession>
<keyword evidence="2" id="KW-0812">Transmembrane</keyword>
<gene>
    <name evidence="3" type="ORF">CEUSTIGMA_g9020.t1</name>
</gene>
<evidence type="ECO:0000256" key="2">
    <source>
        <dbReference type="SAM" id="Phobius"/>
    </source>
</evidence>
<keyword evidence="2" id="KW-1133">Transmembrane helix</keyword>
<comment type="caution">
    <text evidence="3">The sequence shown here is derived from an EMBL/GenBank/DDBJ whole genome shotgun (WGS) entry which is preliminary data.</text>
</comment>
<sequence length="239" mass="24921">MLDLEMGGWQLGRVTAGRKQQQLQATGASACINEDDGPTSRGHHVPALSGSSNQAEPRSCTAAADDLVPAHWDASPVMMAQDLVTTTRGGGMTGHSGSRLVERLSEMTMRQFQERKHASSSSSSSRRHHGHIRFGCLAVLLILVMITSVTGVLLSALICGLLASGKGIQQYASSDPVNSSSSPTTGGNTYPSVPSVSSTHLDGYQIADVGMAVVHMLCAAGAVYLAFVNNSTISNTGPL</sequence>
<dbReference type="AlphaFoldDB" id="A0A250XFB4"/>
<evidence type="ECO:0008006" key="5">
    <source>
        <dbReference type="Google" id="ProtNLM"/>
    </source>
</evidence>
<proteinExistence type="predicted"/>
<keyword evidence="2" id="KW-0472">Membrane</keyword>
<feature type="transmembrane region" description="Helical" evidence="2">
    <location>
        <begin position="204"/>
        <end position="227"/>
    </location>
</feature>
<organism evidence="3 4">
    <name type="scientific">Chlamydomonas eustigma</name>
    <dbReference type="NCBI Taxonomy" id="1157962"/>
    <lineage>
        <taxon>Eukaryota</taxon>
        <taxon>Viridiplantae</taxon>
        <taxon>Chlorophyta</taxon>
        <taxon>core chlorophytes</taxon>
        <taxon>Chlorophyceae</taxon>
        <taxon>CS clade</taxon>
        <taxon>Chlamydomonadales</taxon>
        <taxon>Chlamydomonadaceae</taxon>
        <taxon>Chlamydomonas</taxon>
    </lineage>
</organism>
<dbReference type="Proteomes" id="UP000232323">
    <property type="component" value="Unassembled WGS sequence"/>
</dbReference>
<protein>
    <recommendedName>
        <fullName evidence="5">Transmembrane protein</fullName>
    </recommendedName>
</protein>